<dbReference type="AlphaFoldDB" id="A0A4Z1EG26"/>
<proteinExistence type="predicted"/>
<gene>
    <name evidence="2" type="ORF">BTUL_0167g00070</name>
</gene>
<feature type="region of interest" description="Disordered" evidence="1">
    <location>
        <begin position="446"/>
        <end position="476"/>
    </location>
</feature>
<evidence type="ECO:0000256" key="1">
    <source>
        <dbReference type="SAM" id="MobiDB-lite"/>
    </source>
</evidence>
<protein>
    <submittedName>
        <fullName evidence="2">Uncharacterized protein</fullName>
    </submittedName>
</protein>
<reference evidence="2 3" key="1">
    <citation type="submission" date="2017-12" db="EMBL/GenBank/DDBJ databases">
        <title>Comparative genomics of Botrytis spp.</title>
        <authorList>
            <person name="Valero-Jimenez C.A."/>
            <person name="Tapia P."/>
            <person name="Veloso J."/>
            <person name="Silva-Moreno E."/>
            <person name="Staats M."/>
            <person name="Valdes J.H."/>
            <person name="Van Kan J.A.L."/>
        </authorList>
    </citation>
    <scope>NUCLEOTIDE SEQUENCE [LARGE SCALE GENOMIC DNA]</scope>
    <source>
        <strain evidence="2 3">Bt9001</strain>
    </source>
</reference>
<evidence type="ECO:0000313" key="2">
    <source>
        <dbReference type="EMBL" id="TGO09388.1"/>
    </source>
</evidence>
<name>A0A4Z1EG26_9HELO</name>
<keyword evidence="3" id="KW-1185">Reference proteome</keyword>
<organism evidence="2 3">
    <name type="scientific">Botrytis tulipae</name>
    <dbReference type="NCBI Taxonomy" id="87230"/>
    <lineage>
        <taxon>Eukaryota</taxon>
        <taxon>Fungi</taxon>
        <taxon>Dikarya</taxon>
        <taxon>Ascomycota</taxon>
        <taxon>Pezizomycotina</taxon>
        <taxon>Leotiomycetes</taxon>
        <taxon>Helotiales</taxon>
        <taxon>Sclerotiniaceae</taxon>
        <taxon>Botrytis</taxon>
    </lineage>
</organism>
<evidence type="ECO:0000313" key="3">
    <source>
        <dbReference type="Proteomes" id="UP000297777"/>
    </source>
</evidence>
<sequence length="476" mass="52508">MENGQSENEGMCEGEEVKSQLQAYSVTAELTLIFFKTGESEVLITYPPFKMVTRSSKTAEHQMAEYVFTTTGCHVPKPKDLSNGVTFIVAHPSSSKSFQTMAEELEKEGIETHRTSLSLSLREKGLSTETAEVRKYLIVGITFLDLPAAIEKKCPTVKKGGAVGTKAGDGNKADLVGSMAPYLVVTPEILEDEESGSRRTNLYALIMEKPAPNDLCLPTIVSQSKVFYLARYLDGSTTRDGRVAGWNKLAAKEAIRIAPLAAISTTQGRQGTSRDTTKLVVDPVLSLRNSIRHHLTSYPVTPETWHLQQALLIMEQAVENPKDVHTPSNTALRAFLDNENDDFDEDDAETMIKEMTELWPGFEKFLTTDLLTLKKQITEANVFIEYRLLRPFLAEATYLLKTINKSHDQSGIVETALQTVTRVMMSDGFVVQKEIPKDMELLSTFQKGPGSVSGSSEALDEVTGDSDDDQMDTASS</sequence>
<feature type="compositionally biased region" description="Acidic residues" evidence="1">
    <location>
        <begin position="458"/>
        <end position="476"/>
    </location>
</feature>
<comment type="caution">
    <text evidence="2">The sequence shown here is derived from an EMBL/GenBank/DDBJ whole genome shotgun (WGS) entry which is preliminary data.</text>
</comment>
<accession>A0A4Z1EG26</accession>
<dbReference type="Proteomes" id="UP000297777">
    <property type="component" value="Unassembled WGS sequence"/>
</dbReference>
<dbReference type="EMBL" id="PQXH01000167">
    <property type="protein sequence ID" value="TGO09388.1"/>
    <property type="molecule type" value="Genomic_DNA"/>
</dbReference>
<dbReference type="OrthoDB" id="3542716at2759"/>